<dbReference type="EMBL" id="CP011371">
    <property type="protein sequence ID" value="AKJ28479.1"/>
    <property type="molecule type" value="Genomic_DNA"/>
</dbReference>
<keyword evidence="4" id="KW-1134">Transmembrane beta strand</keyword>
<dbReference type="InterPro" id="IPR050286">
    <property type="entry name" value="G_neg_Bact_CarbUptk_Porin"/>
</dbReference>
<name>A0A0G3BGC3_9BURK</name>
<dbReference type="Pfam" id="PF02264">
    <property type="entry name" value="LamB"/>
    <property type="match status" value="1"/>
</dbReference>
<dbReference type="GO" id="GO:0006811">
    <property type="term" value="P:monoatomic ion transport"/>
    <property type="evidence" value="ECO:0007669"/>
    <property type="project" value="UniProtKB-KW"/>
</dbReference>
<evidence type="ECO:0000256" key="9">
    <source>
        <dbReference type="ARBA" id="ARBA00023237"/>
    </source>
</evidence>
<keyword evidence="12" id="KW-1185">Reference proteome</keyword>
<evidence type="ECO:0000313" key="12">
    <source>
        <dbReference type="Proteomes" id="UP000035352"/>
    </source>
</evidence>
<dbReference type="GO" id="GO:0015144">
    <property type="term" value="F:carbohydrate transmembrane transporter activity"/>
    <property type="evidence" value="ECO:0007669"/>
    <property type="project" value="TreeGrafter"/>
</dbReference>
<dbReference type="PROSITE" id="PS51257">
    <property type="entry name" value="PROKAR_LIPOPROTEIN"/>
    <property type="match status" value="1"/>
</dbReference>
<keyword evidence="10" id="KW-0732">Signal</keyword>
<dbReference type="Gene3D" id="2.40.170.10">
    <property type="entry name" value="Porin, LamB type"/>
    <property type="match status" value="1"/>
</dbReference>
<evidence type="ECO:0000256" key="1">
    <source>
        <dbReference type="ARBA" id="ARBA00004571"/>
    </source>
</evidence>
<keyword evidence="7" id="KW-0626">Porin</keyword>
<keyword evidence="8" id="KW-0472">Membrane</keyword>
<dbReference type="GO" id="GO:0015774">
    <property type="term" value="P:polysaccharide transport"/>
    <property type="evidence" value="ECO:0007669"/>
    <property type="project" value="TreeGrafter"/>
</dbReference>
<sequence length="416" mass="45405">MSSKQFRLTAVALALIGAGAACAADFEFTGYSRAGVGVNTKGGKQVCYGLAGADTKWRLGNECDYVIEPSLVATVAKSDEYGVWKAHFMPSAYRAWGQSEFDNYDESGSGSYEGTDELVTRFGQVYFYGELPQLNGGRVWAGRRFYDRVQLGINDQFLENHDSDGAGIEDVNFGFAKFSYAFLSNPRAGSVPKDAASNSSANSIDYEHALRLTGIKTIANSELAIYTGFSSTATSENQLTGVEPDDKKSGQRLGLYHVTKGTLGGATFIGFKYDRHMGADRQWRVVAQQQGLVPSLKTAWDAIAEYRTKKNDGVEEKWYSIGGRTDTQISGPFRFLAELGHDQVKPEGGDTQNLTKFTLAVAASAGPNHTSRPTVRLFMTHARWNDAAKFSTVGVREVYGDKKSGTSFGIQGEAWW</sequence>
<dbReference type="SUPFAM" id="SSF56935">
    <property type="entry name" value="Porins"/>
    <property type="match status" value="1"/>
</dbReference>
<accession>A0A0G3BGC3</accession>
<dbReference type="GO" id="GO:0009279">
    <property type="term" value="C:cell outer membrane"/>
    <property type="evidence" value="ECO:0007669"/>
    <property type="project" value="UniProtKB-SubCell"/>
</dbReference>
<dbReference type="GO" id="GO:0015288">
    <property type="term" value="F:porin activity"/>
    <property type="evidence" value="ECO:0007669"/>
    <property type="project" value="UniProtKB-KW"/>
</dbReference>
<dbReference type="RefSeq" id="WP_047194336.1">
    <property type="nucleotide sequence ID" value="NZ_CP011371.1"/>
</dbReference>
<evidence type="ECO:0000256" key="5">
    <source>
        <dbReference type="ARBA" id="ARBA00022692"/>
    </source>
</evidence>
<evidence type="ECO:0000256" key="10">
    <source>
        <dbReference type="SAM" id="SignalP"/>
    </source>
</evidence>
<dbReference type="OrthoDB" id="106611at2"/>
<comment type="subcellular location">
    <subcellularLocation>
        <location evidence="1">Cell outer membrane</location>
        <topology evidence="1">Multi-pass membrane protein</topology>
    </subcellularLocation>
</comment>
<dbReference type="PANTHER" id="PTHR38762">
    <property type="entry name" value="CRYPTIC OUTER MEMBRANE PORIN BGLH-RELATED"/>
    <property type="match status" value="1"/>
</dbReference>
<keyword evidence="6" id="KW-0406">Ion transport</keyword>
<keyword evidence="9" id="KW-0998">Cell outer membrane</keyword>
<dbReference type="PANTHER" id="PTHR38762:SF1">
    <property type="entry name" value="CRYPTIC OUTER MEMBRANE PORIN BGLH-RELATED"/>
    <property type="match status" value="1"/>
</dbReference>
<protein>
    <submittedName>
        <fullName evidence="11">Maltoporin</fullName>
    </submittedName>
</protein>
<feature type="signal peptide" evidence="10">
    <location>
        <begin position="1"/>
        <end position="23"/>
    </location>
</feature>
<evidence type="ECO:0000313" key="11">
    <source>
        <dbReference type="EMBL" id="AKJ28479.1"/>
    </source>
</evidence>
<dbReference type="KEGG" id="pbh:AAW51_1788"/>
<dbReference type="InterPro" id="IPR036998">
    <property type="entry name" value="Porin_LamB_sf"/>
</dbReference>
<evidence type="ECO:0000256" key="8">
    <source>
        <dbReference type="ARBA" id="ARBA00023136"/>
    </source>
</evidence>
<keyword evidence="5" id="KW-0812">Transmembrane</keyword>
<dbReference type="InterPro" id="IPR003192">
    <property type="entry name" value="Porin_LamB"/>
</dbReference>
<evidence type="ECO:0000256" key="2">
    <source>
        <dbReference type="ARBA" id="ARBA00007055"/>
    </source>
</evidence>
<dbReference type="GO" id="GO:0046930">
    <property type="term" value="C:pore complex"/>
    <property type="evidence" value="ECO:0007669"/>
    <property type="project" value="UniProtKB-KW"/>
</dbReference>
<comment type="similarity">
    <text evidence="2">Belongs to the porin LamB (TC 1.B.3) family.</text>
</comment>
<evidence type="ECO:0000256" key="7">
    <source>
        <dbReference type="ARBA" id="ARBA00023114"/>
    </source>
</evidence>
<dbReference type="STRING" id="413882.AAW51_1788"/>
<evidence type="ECO:0000256" key="4">
    <source>
        <dbReference type="ARBA" id="ARBA00022452"/>
    </source>
</evidence>
<proteinExistence type="inferred from homology"/>
<organism evidence="11 12">
    <name type="scientific">Caldimonas brevitalea</name>
    <dbReference type="NCBI Taxonomy" id="413882"/>
    <lineage>
        <taxon>Bacteria</taxon>
        <taxon>Pseudomonadati</taxon>
        <taxon>Pseudomonadota</taxon>
        <taxon>Betaproteobacteria</taxon>
        <taxon>Burkholderiales</taxon>
        <taxon>Sphaerotilaceae</taxon>
        <taxon>Caldimonas</taxon>
    </lineage>
</organism>
<dbReference type="AlphaFoldDB" id="A0A0G3BGC3"/>
<feature type="chain" id="PRO_5002551793" evidence="10">
    <location>
        <begin position="24"/>
        <end position="416"/>
    </location>
</feature>
<evidence type="ECO:0000256" key="6">
    <source>
        <dbReference type="ARBA" id="ARBA00023065"/>
    </source>
</evidence>
<gene>
    <name evidence="11" type="primary">lamB</name>
    <name evidence="11" type="ORF">AAW51_1788</name>
</gene>
<dbReference type="Proteomes" id="UP000035352">
    <property type="component" value="Chromosome"/>
</dbReference>
<evidence type="ECO:0000256" key="3">
    <source>
        <dbReference type="ARBA" id="ARBA00022448"/>
    </source>
</evidence>
<reference evidence="11 12" key="1">
    <citation type="submission" date="2015-05" db="EMBL/GenBank/DDBJ databases">
        <authorList>
            <person name="Tang B."/>
            <person name="Yu Y."/>
        </authorList>
    </citation>
    <scope>NUCLEOTIDE SEQUENCE [LARGE SCALE GENOMIC DNA]</scope>
    <source>
        <strain evidence="11 12">DSM 7029</strain>
    </source>
</reference>
<keyword evidence="3" id="KW-0813">Transport</keyword>